<organism evidence="1 2">
    <name type="scientific">Mucilaginibacter humi</name>
    <dbReference type="NCBI Taxonomy" id="2732510"/>
    <lineage>
        <taxon>Bacteria</taxon>
        <taxon>Pseudomonadati</taxon>
        <taxon>Bacteroidota</taxon>
        <taxon>Sphingobacteriia</taxon>
        <taxon>Sphingobacteriales</taxon>
        <taxon>Sphingobacteriaceae</taxon>
        <taxon>Mucilaginibacter</taxon>
    </lineage>
</organism>
<sequence length="65" mass="7183">MKQLNAINGFFKVILAVLLLSNFNALAQKTHIFIVRVAEQNEAVLAANNISPAYQTKARIGPKPY</sequence>
<comment type="caution">
    <text evidence="1">The sequence shown here is derived from an EMBL/GenBank/DDBJ whole genome shotgun (WGS) entry which is preliminary data.</text>
</comment>
<evidence type="ECO:0000313" key="2">
    <source>
        <dbReference type="Proteomes" id="UP000566071"/>
    </source>
</evidence>
<gene>
    <name evidence="1" type="ORF">HK413_09915</name>
</gene>
<name>A0ABX1W2B8_9SPHI</name>
<dbReference type="Proteomes" id="UP000566071">
    <property type="component" value="Unassembled WGS sequence"/>
</dbReference>
<dbReference type="EMBL" id="JABFCR010000043">
    <property type="protein sequence ID" value="NNU34376.1"/>
    <property type="molecule type" value="Genomic_DNA"/>
</dbReference>
<proteinExistence type="predicted"/>
<reference evidence="1 2" key="1">
    <citation type="submission" date="2020-05" db="EMBL/GenBank/DDBJ databases">
        <authorList>
            <person name="Khan S.A."/>
            <person name="Jeon C.O."/>
            <person name="Chun B.H."/>
        </authorList>
    </citation>
    <scope>NUCLEOTIDE SEQUENCE [LARGE SCALE GENOMIC DNA]</scope>
    <source>
        <strain evidence="1 2">S1162</strain>
    </source>
</reference>
<protein>
    <submittedName>
        <fullName evidence="1">Uncharacterized protein</fullName>
    </submittedName>
</protein>
<keyword evidence="2" id="KW-1185">Reference proteome</keyword>
<evidence type="ECO:0000313" key="1">
    <source>
        <dbReference type="EMBL" id="NNU34376.1"/>
    </source>
</evidence>
<accession>A0ABX1W2B8</accession>
<dbReference type="RefSeq" id="WP_175270054.1">
    <property type="nucleotide sequence ID" value="NZ_JABFCR010000043.1"/>
</dbReference>